<evidence type="ECO:0000313" key="2">
    <source>
        <dbReference type="Proteomes" id="UP001217776"/>
    </source>
</evidence>
<proteinExistence type="predicted"/>
<gene>
    <name evidence="1" type="ORF">PO127_15160</name>
</gene>
<accession>A0AAP3SG72</accession>
<comment type="caution">
    <text evidence="1">The sequence shown here is derived from an EMBL/GenBank/DDBJ whole genome shotgun (WGS) entry which is preliminary data.</text>
</comment>
<protein>
    <submittedName>
        <fullName evidence="1">Uncharacterized protein</fullName>
    </submittedName>
</protein>
<name>A0AAP3SG72_BACT4</name>
<sequence>MEKDIRESREYELAKDWEMAVNSFSFNPERFAAAIPDMHPTLQQSLYRLIKACIKVMADETRHYDDRNRASHEEAKQIMEYLNKNGRNIPFI</sequence>
<reference evidence="1" key="1">
    <citation type="submission" date="2022-10" db="EMBL/GenBank/DDBJ databases">
        <title>Human gut microbiome strain richness.</title>
        <authorList>
            <person name="Chen-Liaw A."/>
        </authorList>
    </citation>
    <scope>NUCLEOTIDE SEQUENCE</scope>
    <source>
        <strain evidence="1">1001283st1_A3_1001283B150304_161114</strain>
    </source>
</reference>
<dbReference type="RefSeq" id="WP_186967180.1">
    <property type="nucleotide sequence ID" value="NZ_CP103075.1"/>
</dbReference>
<dbReference type="EMBL" id="JAQNVG010000025">
    <property type="protein sequence ID" value="MDC2237083.1"/>
    <property type="molecule type" value="Genomic_DNA"/>
</dbReference>
<dbReference type="AlphaFoldDB" id="A0AAP3SG72"/>
<dbReference type="Proteomes" id="UP001217776">
    <property type="component" value="Unassembled WGS sequence"/>
</dbReference>
<organism evidence="1 2">
    <name type="scientific">Bacteroides thetaiotaomicron</name>
    <dbReference type="NCBI Taxonomy" id="818"/>
    <lineage>
        <taxon>Bacteria</taxon>
        <taxon>Pseudomonadati</taxon>
        <taxon>Bacteroidota</taxon>
        <taxon>Bacteroidia</taxon>
        <taxon>Bacteroidales</taxon>
        <taxon>Bacteroidaceae</taxon>
        <taxon>Bacteroides</taxon>
    </lineage>
</organism>
<evidence type="ECO:0000313" key="1">
    <source>
        <dbReference type="EMBL" id="MDC2237083.1"/>
    </source>
</evidence>